<evidence type="ECO:0000256" key="1">
    <source>
        <dbReference type="SAM" id="MobiDB-lite"/>
    </source>
</evidence>
<feature type="compositionally biased region" description="Low complexity" evidence="1">
    <location>
        <begin position="35"/>
        <end position="62"/>
    </location>
</feature>
<keyword evidence="2" id="KW-1133">Transmembrane helix</keyword>
<keyword evidence="2" id="KW-0812">Transmembrane</keyword>
<dbReference type="SMART" id="SM00564">
    <property type="entry name" value="PQQ"/>
    <property type="match status" value="4"/>
</dbReference>
<dbReference type="PANTHER" id="PTHR34512:SF30">
    <property type="entry name" value="OUTER MEMBRANE PROTEIN ASSEMBLY FACTOR BAMB"/>
    <property type="match status" value="1"/>
</dbReference>
<feature type="domain" description="Pyrrolo-quinoline quinone repeat" evidence="3">
    <location>
        <begin position="388"/>
        <end position="467"/>
    </location>
</feature>
<name>A0A6J6GFV0_9ZZZZ</name>
<protein>
    <submittedName>
        <fullName evidence="4">Unannotated protein</fullName>
    </submittedName>
</protein>
<accession>A0A6J6GFV0</accession>
<dbReference type="InterPro" id="IPR018391">
    <property type="entry name" value="PQQ_b-propeller_rpt"/>
</dbReference>
<feature type="transmembrane region" description="Helical" evidence="2">
    <location>
        <begin position="12"/>
        <end position="32"/>
    </location>
</feature>
<dbReference type="SUPFAM" id="SSF50960">
    <property type="entry name" value="TolB, C-terminal domain"/>
    <property type="match status" value="1"/>
</dbReference>
<gene>
    <name evidence="4" type="ORF">UFOPK1827_00531</name>
</gene>
<feature type="region of interest" description="Disordered" evidence="1">
    <location>
        <begin position="35"/>
        <end position="69"/>
    </location>
</feature>
<dbReference type="SUPFAM" id="SSF50998">
    <property type="entry name" value="Quinoprotein alcohol dehydrogenase-like"/>
    <property type="match status" value="1"/>
</dbReference>
<dbReference type="Gene3D" id="2.130.10.10">
    <property type="entry name" value="YVTN repeat-like/Quinoprotein amine dehydrogenase"/>
    <property type="match status" value="2"/>
</dbReference>
<keyword evidence="2" id="KW-0472">Membrane</keyword>
<dbReference type="AlphaFoldDB" id="A0A6J6GFV0"/>
<evidence type="ECO:0000313" key="4">
    <source>
        <dbReference type="EMBL" id="CAB4600117.1"/>
    </source>
</evidence>
<dbReference type="PANTHER" id="PTHR34512">
    <property type="entry name" value="CELL SURFACE PROTEIN"/>
    <property type="match status" value="1"/>
</dbReference>
<dbReference type="InterPro" id="IPR015943">
    <property type="entry name" value="WD40/YVTN_repeat-like_dom_sf"/>
</dbReference>
<dbReference type="EMBL" id="CAEZUO010000015">
    <property type="protein sequence ID" value="CAB4600117.1"/>
    <property type="molecule type" value="Genomic_DNA"/>
</dbReference>
<reference evidence="4" key="1">
    <citation type="submission" date="2020-05" db="EMBL/GenBank/DDBJ databases">
        <authorList>
            <person name="Chiriac C."/>
            <person name="Salcher M."/>
            <person name="Ghai R."/>
            <person name="Kavagutti S V."/>
        </authorList>
    </citation>
    <scope>NUCLEOTIDE SEQUENCE</scope>
</reference>
<sequence length="513" mass="55482">MKHAKPVPKTPWRVFGLAVVAVAVIVLGLLVVTRGSDSTSPDSENASSESPSSTAKGTTTTTEAPYNGWVNPKSSGSMWSTKVPGVLTFRGNPTRSFYGMGPVPTAPKILWTYPQNGSMCGKSTDGSGTSTWCGSGWTGNPNVYESNGKTIVAFGAYDYSVHWLDYTTGADIISPFKTGDIIKGTVTTDPDGFPLTYSGSRDNYLHIIATDRGATPVELWKLSAYDGVQQVWNDDWDGSPLIIDDYMFEGGENSWFYIVKLNRGYDAAGKVTVNPQVVFKTPTWDDELWRTISDHQFSVENSVAISGNTVYFGNSAGLVQGWDISGLKNGGTPTRTFRFWTGDDTDASVVVDKDGFLYIGSEYERHNDRSTQIGQMIKLDPTKPDNPVVWSVKDQGGAAKAGIWATPAIANGIVYYATNGGRVLGIDQITGEVVWQKNLGSQTWGSPVVVDGTLIEGDCQGNLNAYDVSNPRVDPPLKWTVKLNGCIESTPTVWKGRVFVGARGGQFYAIGDQ</sequence>
<proteinExistence type="predicted"/>
<dbReference type="InterPro" id="IPR011047">
    <property type="entry name" value="Quinoprotein_ADH-like_sf"/>
</dbReference>
<evidence type="ECO:0000256" key="2">
    <source>
        <dbReference type="SAM" id="Phobius"/>
    </source>
</evidence>
<dbReference type="Pfam" id="PF13360">
    <property type="entry name" value="PQQ_2"/>
    <property type="match status" value="1"/>
</dbReference>
<evidence type="ECO:0000259" key="3">
    <source>
        <dbReference type="Pfam" id="PF13360"/>
    </source>
</evidence>
<organism evidence="4">
    <name type="scientific">freshwater metagenome</name>
    <dbReference type="NCBI Taxonomy" id="449393"/>
    <lineage>
        <taxon>unclassified sequences</taxon>
        <taxon>metagenomes</taxon>
        <taxon>ecological metagenomes</taxon>
    </lineage>
</organism>
<dbReference type="InterPro" id="IPR002372">
    <property type="entry name" value="PQQ_rpt_dom"/>
</dbReference>